<dbReference type="Gene3D" id="3.30.700.10">
    <property type="entry name" value="Glycoprotein, Type 4 Pilin"/>
    <property type="match status" value="1"/>
</dbReference>
<proteinExistence type="predicted"/>
<evidence type="ECO:0000256" key="1">
    <source>
        <dbReference type="SAM" id="Phobius"/>
    </source>
</evidence>
<sequence length="223" mass="23715">MFSPNLNIDMPTAQKIVHSLQLSIHSRTKKDSALTDNREPRTVNSLGFTLIELMIAITIVAVLATIGLVMLQGAQRIARDAKRKSDLEDIKKAFYAYRNATGTFCLTGAGGCVTEDFAVNDASSGFAGSCGVSYCLKNTIGSYLRGSSEAAAGVANACDPKNNNCTSTTYATDYYVRVETVSGEEQLTLSALLEGVDPGANIVGPTSTRTCTKAVGRNYCITE</sequence>
<keyword evidence="1" id="KW-1133">Transmembrane helix</keyword>
<dbReference type="AlphaFoldDB" id="A0A1F5KHN1"/>
<dbReference type="InterPro" id="IPR012902">
    <property type="entry name" value="N_methyl_site"/>
</dbReference>
<gene>
    <name evidence="2" type="ORF">A3D25_03115</name>
</gene>
<dbReference type="InterPro" id="IPR045584">
    <property type="entry name" value="Pilin-like"/>
</dbReference>
<dbReference type="Pfam" id="PF07963">
    <property type="entry name" value="N_methyl"/>
    <property type="match status" value="1"/>
</dbReference>
<reference evidence="2 3" key="1">
    <citation type="journal article" date="2016" name="Nat. Commun.">
        <title>Thousands of microbial genomes shed light on interconnected biogeochemical processes in an aquifer system.</title>
        <authorList>
            <person name="Anantharaman K."/>
            <person name="Brown C.T."/>
            <person name="Hug L.A."/>
            <person name="Sharon I."/>
            <person name="Castelle C.J."/>
            <person name="Probst A.J."/>
            <person name="Thomas B.C."/>
            <person name="Singh A."/>
            <person name="Wilkins M.J."/>
            <person name="Karaoz U."/>
            <person name="Brodie E.L."/>
            <person name="Williams K.H."/>
            <person name="Hubbard S.S."/>
            <person name="Banfield J.F."/>
        </authorList>
    </citation>
    <scope>NUCLEOTIDE SEQUENCE [LARGE SCALE GENOMIC DNA]</scope>
</reference>
<dbReference type="NCBIfam" id="TIGR02532">
    <property type="entry name" value="IV_pilin_GFxxxE"/>
    <property type="match status" value="1"/>
</dbReference>
<dbReference type="SUPFAM" id="SSF54523">
    <property type="entry name" value="Pili subunits"/>
    <property type="match status" value="1"/>
</dbReference>
<name>A0A1F5KHN1_9BACT</name>
<protein>
    <recommendedName>
        <fullName evidence="4">Type II secretion system protein GspG C-terminal domain-containing protein</fullName>
    </recommendedName>
</protein>
<comment type="caution">
    <text evidence="2">The sequence shown here is derived from an EMBL/GenBank/DDBJ whole genome shotgun (WGS) entry which is preliminary data.</text>
</comment>
<keyword evidence="1" id="KW-0472">Membrane</keyword>
<organism evidence="2 3">
    <name type="scientific">Candidatus Daviesbacteria bacterium RIFCSPHIGHO2_02_FULL_43_12</name>
    <dbReference type="NCBI Taxonomy" id="1797776"/>
    <lineage>
        <taxon>Bacteria</taxon>
        <taxon>Candidatus Daviesiibacteriota</taxon>
    </lineage>
</organism>
<keyword evidence="1" id="KW-0812">Transmembrane</keyword>
<evidence type="ECO:0008006" key="4">
    <source>
        <dbReference type="Google" id="ProtNLM"/>
    </source>
</evidence>
<dbReference type="EMBL" id="MFDD01000012">
    <property type="protein sequence ID" value="OGE40344.1"/>
    <property type="molecule type" value="Genomic_DNA"/>
</dbReference>
<evidence type="ECO:0000313" key="2">
    <source>
        <dbReference type="EMBL" id="OGE40344.1"/>
    </source>
</evidence>
<feature type="transmembrane region" description="Helical" evidence="1">
    <location>
        <begin position="53"/>
        <end position="74"/>
    </location>
</feature>
<accession>A0A1F5KHN1</accession>
<dbReference type="Proteomes" id="UP000177328">
    <property type="component" value="Unassembled WGS sequence"/>
</dbReference>
<evidence type="ECO:0000313" key="3">
    <source>
        <dbReference type="Proteomes" id="UP000177328"/>
    </source>
</evidence>